<dbReference type="FunFam" id="3.10.20.90:FF:000078">
    <property type="entry name" value="Auxin-responsive protein"/>
    <property type="match status" value="1"/>
</dbReference>
<evidence type="ECO:0000259" key="10">
    <source>
        <dbReference type="PROSITE" id="PS51745"/>
    </source>
</evidence>
<sequence length="294" mass="33590">MSNVTRETTADREDSNDDYDEMELTLALPGESRERKLGTKRQFSDVVYSKPSDSECSESDSRKHVSKERVVGWPPVRSYRKNTTKSSCKYVKVAVDGAPYLRKVNLESYTSYEQLLCAFEDMFSCFTILNEKMTDDHVNRSEHVPTYEDKDGDWMLVGDVPWKMFVETCKRIRLMKNSEAINQLDPRTLLKSSNNKSRFISVKRCRKHQKDKRCHAIKMCKTVRRNVAARMPASTHCFAVAAAPRDVKDVWTVIVAAASSPIPLMLEIAVRTILAVVSTTRNEIATSSTDCIYY</sequence>
<feature type="domain" description="PB1" evidence="10">
    <location>
        <begin position="88"/>
        <end position="177"/>
    </location>
</feature>
<evidence type="ECO:0000256" key="1">
    <source>
        <dbReference type="ARBA" id="ARBA00004123"/>
    </source>
</evidence>
<dbReference type="OrthoDB" id="1287782at2759"/>
<dbReference type="Gene3D" id="3.10.20.90">
    <property type="entry name" value="Phosphatidylinositol 3-kinase Catalytic Subunit, Chain A, domain 1"/>
    <property type="match status" value="1"/>
</dbReference>
<dbReference type="InterPro" id="IPR033389">
    <property type="entry name" value="AUX/IAA_dom"/>
</dbReference>
<proteinExistence type="inferred from homology"/>
<keyword evidence="7 8" id="KW-0927">Auxin signaling pathway</keyword>
<protein>
    <recommendedName>
        <fullName evidence="8">Auxin-responsive protein</fullName>
    </recommendedName>
</protein>
<reference evidence="11 12" key="1">
    <citation type="journal article" date="2018" name="Mol. Plant">
        <title>The genome of Artemisia annua provides insight into the evolution of Asteraceae family and artemisinin biosynthesis.</title>
        <authorList>
            <person name="Shen Q."/>
            <person name="Zhang L."/>
            <person name="Liao Z."/>
            <person name="Wang S."/>
            <person name="Yan T."/>
            <person name="Shi P."/>
            <person name="Liu M."/>
            <person name="Fu X."/>
            <person name="Pan Q."/>
            <person name="Wang Y."/>
            <person name="Lv Z."/>
            <person name="Lu X."/>
            <person name="Zhang F."/>
            <person name="Jiang W."/>
            <person name="Ma Y."/>
            <person name="Chen M."/>
            <person name="Hao X."/>
            <person name="Li L."/>
            <person name="Tang Y."/>
            <person name="Lv G."/>
            <person name="Zhou Y."/>
            <person name="Sun X."/>
            <person name="Brodelius P.E."/>
            <person name="Rose J.K.C."/>
            <person name="Tang K."/>
        </authorList>
    </citation>
    <scope>NUCLEOTIDE SEQUENCE [LARGE SCALE GENOMIC DNA]</scope>
    <source>
        <strain evidence="12">cv. Huhao1</strain>
        <tissue evidence="11">Leaf</tissue>
    </source>
</reference>
<evidence type="ECO:0000256" key="9">
    <source>
        <dbReference type="SAM" id="MobiDB-lite"/>
    </source>
</evidence>
<comment type="caution">
    <text evidence="11">The sequence shown here is derived from an EMBL/GenBank/DDBJ whole genome shotgun (WGS) entry which is preliminary data.</text>
</comment>
<comment type="similarity">
    <text evidence="2 8">Belongs to the Aux/IAA family.</text>
</comment>
<dbReference type="PANTHER" id="PTHR31734:SF106">
    <property type="entry name" value="AUXIN-RESPONSIVE PROTEIN"/>
    <property type="match status" value="1"/>
</dbReference>
<organism evidence="11 12">
    <name type="scientific">Artemisia annua</name>
    <name type="common">Sweet wormwood</name>
    <dbReference type="NCBI Taxonomy" id="35608"/>
    <lineage>
        <taxon>Eukaryota</taxon>
        <taxon>Viridiplantae</taxon>
        <taxon>Streptophyta</taxon>
        <taxon>Embryophyta</taxon>
        <taxon>Tracheophyta</taxon>
        <taxon>Spermatophyta</taxon>
        <taxon>Magnoliopsida</taxon>
        <taxon>eudicotyledons</taxon>
        <taxon>Gunneridae</taxon>
        <taxon>Pentapetalae</taxon>
        <taxon>asterids</taxon>
        <taxon>campanulids</taxon>
        <taxon>Asterales</taxon>
        <taxon>Asteraceae</taxon>
        <taxon>Asteroideae</taxon>
        <taxon>Anthemideae</taxon>
        <taxon>Artemisiinae</taxon>
        <taxon>Artemisia</taxon>
    </lineage>
</organism>
<keyword evidence="3 8" id="KW-0678">Repressor</keyword>
<evidence type="ECO:0000256" key="6">
    <source>
        <dbReference type="ARBA" id="ARBA00023242"/>
    </source>
</evidence>
<evidence type="ECO:0000256" key="5">
    <source>
        <dbReference type="ARBA" id="ARBA00023163"/>
    </source>
</evidence>
<comment type="subcellular location">
    <subcellularLocation>
        <location evidence="1 8">Nucleus</location>
    </subcellularLocation>
</comment>
<gene>
    <name evidence="11" type="ORF">CTI12_AA259300</name>
</gene>
<evidence type="ECO:0000256" key="2">
    <source>
        <dbReference type="ARBA" id="ARBA00006728"/>
    </source>
</evidence>
<dbReference type="PROSITE" id="PS51745">
    <property type="entry name" value="PB1"/>
    <property type="match status" value="1"/>
</dbReference>
<keyword evidence="4 8" id="KW-0805">Transcription regulation</keyword>
<evidence type="ECO:0000313" key="11">
    <source>
        <dbReference type="EMBL" id="PWA73459.1"/>
    </source>
</evidence>
<feature type="region of interest" description="Disordered" evidence="9">
    <location>
        <begin position="1"/>
        <end position="21"/>
    </location>
</feature>
<dbReference type="EMBL" id="PKPP01002735">
    <property type="protein sequence ID" value="PWA73459.1"/>
    <property type="molecule type" value="Genomic_DNA"/>
</dbReference>
<dbReference type="PANTHER" id="PTHR31734">
    <property type="entry name" value="AUXIN-RESPONSIVE PROTEIN IAA17"/>
    <property type="match status" value="1"/>
</dbReference>
<evidence type="ECO:0000256" key="4">
    <source>
        <dbReference type="ARBA" id="ARBA00023015"/>
    </source>
</evidence>
<dbReference type="AlphaFoldDB" id="A0A2U1NIX2"/>
<keyword evidence="5 8" id="KW-0804">Transcription</keyword>
<keyword evidence="12" id="KW-1185">Reference proteome</keyword>
<accession>A0A2U1NIX2</accession>
<evidence type="ECO:0000256" key="8">
    <source>
        <dbReference type="RuleBase" id="RU004549"/>
    </source>
</evidence>
<dbReference type="GO" id="GO:0006355">
    <property type="term" value="P:regulation of DNA-templated transcription"/>
    <property type="evidence" value="ECO:0007669"/>
    <property type="project" value="InterPro"/>
</dbReference>
<dbReference type="SUPFAM" id="SSF54277">
    <property type="entry name" value="CAD &amp; PB1 domains"/>
    <property type="match status" value="1"/>
</dbReference>
<comment type="subunit">
    <text evidence="8">Homodimers and heterodimers.</text>
</comment>
<dbReference type="InterPro" id="IPR003311">
    <property type="entry name" value="AUX_IAA"/>
</dbReference>
<dbReference type="GO" id="GO:0005634">
    <property type="term" value="C:nucleus"/>
    <property type="evidence" value="ECO:0007669"/>
    <property type="project" value="UniProtKB-SubCell"/>
</dbReference>
<dbReference type="GO" id="GO:0009734">
    <property type="term" value="P:auxin-activated signaling pathway"/>
    <property type="evidence" value="ECO:0007669"/>
    <property type="project" value="UniProtKB-UniRule"/>
</dbReference>
<evidence type="ECO:0000256" key="7">
    <source>
        <dbReference type="ARBA" id="ARBA00023294"/>
    </source>
</evidence>
<name>A0A2U1NIX2_ARTAN</name>
<evidence type="ECO:0000313" key="12">
    <source>
        <dbReference type="Proteomes" id="UP000245207"/>
    </source>
</evidence>
<dbReference type="Pfam" id="PF02309">
    <property type="entry name" value="AUX_IAA"/>
    <property type="match status" value="1"/>
</dbReference>
<evidence type="ECO:0000256" key="3">
    <source>
        <dbReference type="ARBA" id="ARBA00022491"/>
    </source>
</evidence>
<keyword evidence="6 8" id="KW-0539">Nucleus</keyword>
<dbReference type="STRING" id="35608.A0A2U1NIX2"/>
<dbReference type="InterPro" id="IPR053793">
    <property type="entry name" value="PB1-like"/>
</dbReference>
<comment type="function">
    <text evidence="8">Aux/IAA proteins are short-lived transcriptional factors that function as repressors of early auxin response genes at low auxin concentrations.</text>
</comment>
<dbReference type="Proteomes" id="UP000245207">
    <property type="component" value="Unassembled WGS sequence"/>
</dbReference>